<dbReference type="RefSeq" id="WP_051885491.1">
    <property type="nucleotide sequence ID" value="NZ_JBEWQG010000009.1"/>
</dbReference>
<evidence type="ECO:0000259" key="2">
    <source>
        <dbReference type="Pfam" id="PF00432"/>
    </source>
</evidence>
<feature type="domain" description="Prenyltransferase alpha-alpha toroid" evidence="2">
    <location>
        <begin position="484"/>
        <end position="574"/>
    </location>
</feature>
<dbReference type="InterPro" id="IPR001330">
    <property type="entry name" value="Prenyltrans"/>
</dbReference>
<comment type="caution">
    <text evidence="3">The sequence shown here is derived from an EMBL/GenBank/DDBJ whole genome shotgun (WGS) entry which is preliminary data.</text>
</comment>
<evidence type="ECO:0000313" key="3">
    <source>
        <dbReference type="EMBL" id="OXA91560.1"/>
    </source>
</evidence>
<gene>
    <name evidence="3" type="ORF">B0A62_17970</name>
</gene>
<name>A0ABX4CD49_FLAHY</name>
<organism evidence="3 4">
    <name type="scientific">Flavobacterium hydatis</name>
    <name type="common">Cytophaga aquatilis</name>
    <dbReference type="NCBI Taxonomy" id="991"/>
    <lineage>
        <taxon>Bacteria</taxon>
        <taxon>Pseudomonadati</taxon>
        <taxon>Bacteroidota</taxon>
        <taxon>Flavobacteriia</taxon>
        <taxon>Flavobacteriales</taxon>
        <taxon>Flavobacteriaceae</taxon>
        <taxon>Flavobacterium</taxon>
    </lineage>
</organism>
<feature type="domain" description="Prenyltransferase alpha-alpha toroid" evidence="2">
    <location>
        <begin position="295"/>
        <end position="418"/>
    </location>
</feature>
<dbReference type="SUPFAM" id="SSF48576">
    <property type="entry name" value="Terpenoid synthases"/>
    <property type="match status" value="1"/>
</dbReference>
<evidence type="ECO:0000256" key="1">
    <source>
        <dbReference type="ARBA" id="ARBA00022737"/>
    </source>
</evidence>
<keyword evidence="4" id="KW-1185">Reference proteome</keyword>
<evidence type="ECO:0000313" key="4">
    <source>
        <dbReference type="Proteomes" id="UP000198424"/>
    </source>
</evidence>
<dbReference type="Gene3D" id="1.50.10.20">
    <property type="match status" value="1"/>
</dbReference>
<reference evidence="3 4" key="1">
    <citation type="submission" date="2016-11" db="EMBL/GenBank/DDBJ databases">
        <title>Whole genomes of Flavobacteriaceae.</title>
        <authorList>
            <person name="Stine C."/>
            <person name="Li C."/>
            <person name="Tadesse D."/>
        </authorList>
    </citation>
    <scope>NUCLEOTIDE SEQUENCE [LARGE SCALE GENOMIC DNA]</scope>
    <source>
        <strain evidence="3 4">ATCC 29551</strain>
    </source>
</reference>
<protein>
    <recommendedName>
        <fullName evidence="2">Prenyltransferase alpha-alpha toroid domain-containing protein</fullName>
    </recommendedName>
</protein>
<dbReference type="InterPro" id="IPR008930">
    <property type="entry name" value="Terpenoid_cyclase/PrenylTrfase"/>
</dbReference>
<dbReference type="EMBL" id="MUGY01000025">
    <property type="protein sequence ID" value="OXA91560.1"/>
    <property type="molecule type" value="Genomic_DNA"/>
</dbReference>
<dbReference type="CDD" id="cd00385">
    <property type="entry name" value="Isoprenoid_Biosyn_C1"/>
    <property type="match status" value="1"/>
</dbReference>
<dbReference type="SUPFAM" id="SSF48239">
    <property type="entry name" value="Terpenoid cyclases/Protein prenyltransferases"/>
    <property type="match status" value="1"/>
</dbReference>
<dbReference type="Proteomes" id="UP000198424">
    <property type="component" value="Unassembled WGS sequence"/>
</dbReference>
<proteinExistence type="predicted"/>
<dbReference type="InterPro" id="IPR008949">
    <property type="entry name" value="Isoprenoid_synthase_dom_sf"/>
</dbReference>
<sequence length="630" mass="73358">MRLKFTSYIQNLSIPDNFKSVVLDANFTAGNPIYYQKYPELFAQVFLVESKNLELLNIAGYLYYQATLFTDTLIDEKDLSKFPLVTVCQEESIKILTSIYGLENSFWQLWNTRRNEYFEAIYLEKSFLEKEVIAIEEYEILADKKSAFGKVAIDCLFSIDNSKDNDLYEQLLLSHKYFSVAFQLNDDIQDLKADVKKGQFNWAFYLLKQNKMSDHAPEKLEKYIHIRGISKQMYQLGISYCDKALELVKDIDVPEWKKVLYDTKKAFVTFIIEIDNYLEILTADITLISQKIAENNNQNSISSAITYIKNKQQENGSWREYVNQGGISTTWASAFILSKISENKILQRSFENEIPKAISFLENNHKDVLWSYNGTWIEDSDSANFALLSYFLNNKEIDTDIQEYWLNFQNSDGGFSTYYDENKLLTSLDDRVISKVSGWIHSHDCVSAVSFYFLAKTNQQPEAFIKLKKYFEAKTEQELNSYWWTSNIYVFYYLAKTYHLLGEKQQLSLIIDKVKREQAENGSFGDKYGENLFYTGLALEILLLENNENEAEIEKTIEYLFKNQYQDGSWDNSHALQVPDSSKIKPENTPYPVATFGMNVRAKEFNRLFTTTVILQALSIYEQKYSTATV</sequence>
<accession>A0ABX4CD49</accession>
<keyword evidence="1" id="KW-0677">Repeat</keyword>
<dbReference type="Pfam" id="PF00432">
    <property type="entry name" value="Prenyltrans"/>
    <property type="match status" value="2"/>
</dbReference>